<dbReference type="Gene3D" id="3.40.50.620">
    <property type="entry name" value="HUPs"/>
    <property type="match status" value="2"/>
</dbReference>
<dbReference type="InterPro" id="IPR006016">
    <property type="entry name" value="UspA"/>
</dbReference>
<feature type="domain" description="UspA" evidence="2">
    <location>
        <begin position="146"/>
        <end position="266"/>
    </location>
</feature>
<dbReference type="InterPro" id="IPR014729">
    <property type="entry name" value="Rossmann-like_a/b/a_fold"/>
</dbReference>
<dbReference type="PANTHER" id="PTHR46268:SF6">
    <property type="entry name" value="UNIVERSAL STRESS PROTEIN UP12"/>
    <property type="match status" value="1"/>
</dbReference>
<dbReference type="CDD" id="cd00293">
    <property type="entry name" value="USP-like"/>
    <property type="match status" value="1"/>
</dbReference>
<dbReference type="OrthoDB" id="5242641at2"/>
<evidence type="ECO:0000256" key="1">
    <source>
        <dbReference type="ARBA" id="ARBA00008791"/>
    </source>
</evidence>
<dbReference type="Pfam" id="PF00582">
    <property type="entry name" value="Usp"/>
    <property type="match status" value="2"/>
</dbReference>
<evidence type="ECO:0000313" key="3">
    <source>
        <dbReference type="EMBL" id="TMQ90939.1"/>
    </source>
</evidence>
<dbReference type="RefSeq" id="WP_138649169.1">
    <property type="nucleotide sequence ID" value="NZ_VCKW01000249.1"/>
</dbReference>
<dbReference type="PANTHER" id="PTHR46268">
    <property type="entry name" value="STRESS RESPONSE PROTEIN NHAX"/>
    <property type="match status" value="1"/>
</dbReference>
<proteinExistence type="inferred from homology"/>
<keyword evidence="4" id="KW-1185">Reference proteome</keyword>
<gene>
    <name evidence="3" type="ORF">ETD83_33230</name>
</gene>
<evidence type="ECO:0000313" key="4">
    <source>
        <dbReference type="Proteomes" id="UP000309174"/>
    </source>
</evidence>
<name>A0A5C4J3M9_9ACTN</name>
<dbReference type="SUPFAM" id="SSF52402">
    <property type="entry name" value="Adenine nucleotide alpha hydrolases-like"/>
    <property type="match status" value="2"/>
</dbReference>
<sequence length="270" mass="27753">MIGDHVLAGYVNDAGGREAVDLACAMVALTGGRLSVATVHPPGLPAAAGEARTLLDQAADLLDDQPADLHVQEGRSVGRGLTVLASRIGADLIVVGSPEGGARGRIGVGAAADHLLHSATEAVMLAPSGHAPPDELARLTVMYVRRPQCDDAVIRAAQAAERLEVPLRLVTLAVGDVGDGGAERLRDDLALAIRLAVDSAELPPEDVSAELAEGDDVADALDDVGWEDGEILVCASSEDAAAHRVFVGEVALKVLRAAPCPVTVLPRGYF</sequence>
<feature type="domain" description="UspA" evidence="2">
    <location>
        <begin position="5"/>
        <end position="126"/>
    </location>
</feature>
<organism evidence="3 4">
    <name type="scientific">Actinomadura soli</name>
    <dbReference type="NCBI Taxonomy" id="2508997"/>
    <lineage>
        <taxon>Bacteria</taxon>
        <taxon>Bacillati</taxon>
        <taxon>Actinomycetota</taxon>
        <taxon>Actinomycetes</taxon>
        <taxon>Streptosporangiales</taxon>
        <taxon>Thermomonosporaceae</taxon>
        <taxon>Actinomadura</taxon>
    </lineage>
</organism>
<dbReference type="EMBL" id="VCKW01000249">
    <property type="protein sequence ID" value="TMQ90939.1"/>
    <property type="molecule type" value="Genomic_DNA"/>
</dbReference>
<protein>
    <submittedName>
        <fullName evidence="3">Universal stress protein</fullName>
    </submittedName>
</protein>
<evidence type="ECO:0000259" key="2">
    <source>
        <dbReference type="Pfam" id="PF00582"/>
    </source>
</evidence>
<dbReference type="AlphaFoldDB" id="A0A5C4J3M9"/>
<comment type="caution">
    <text evidence="3">The sequence shown here is derived from an EMBL/GenBank/DDBJ whole genome shotgun (WGS) entry which is preliminary data.</text>
</comment>
<comment type="similarity">
    <text evidence="1">Belongs to the universal stress protein A family.</text>
</comment>
<reference evidence="3 4" key="1">
    <citation type="submission" date="2019-05" db="EMBL/GenBank/DDBJ databases">
        <title>Draft genome sequence of Actinomadura sp. 14C53.</title>
        <authorList>
            <person name="Saricaoglu S."/>
            <person name="Isik K."/>
        </authorList>
    </citation>
    <scope>NUCLEOTIDE SEQUENCE [LARGE SCALE GENOMIC DNA]</scope>
    <source>
        <strain evidence="3 4">14C53</strain>
    </source>
</reference>
<dbReference type="Proteomes" id="UP000309174">
    <property type="component" value="Unassembled WGS sequence"/>
</dbReference>
<accession>A0A5C4J3M9</accession>